<protein>
    <recommendedName>
        <fullName evidence="3">RING-type domain-containing protein</fullName>
    </recommendedName>
</protein>
<dbReference type="SMART" id="SM00184">
    <property type="entry name" value="RING"/>
    <property type="match status" value="1"/>
</dbReference>
<name>A0A9W8LYU4_9FUNG</name>
<dbReference type="GO" id="GO:0005737">
    <property type="term" value="C:cytoplasm"/>
    <property type="evidence" value="ECO:0007669"/>
    <property type="project" value="TreeGrafter"/>
</dbReference>
<keyword evidence="1" id="KW-0862">Zinc</keyword>
<accession>A0A9W8LYU4</accession>
<dbReference type="Gene3D" id="3.30.40.10">
    <property type="entry name" value="Zinc/RING finger domain, C3HC4 (zinc finger)"/>
    <property type="match status" value="1"/>
</dbReference>
<evidence type="ECO:0000313" key="5">
    <source>
        <dbReference type="Proteomes" id="UP001139887"/>
    </source>
</evidence>
<dbReference type="Proteomes" id="UP001139887">
    <property type="component" value="Unassembled WGS sequence"/>
</dbReference>
<feature type="transmembrane region" description="Helical" evidence="2">
    <location>
        <begin position="57"/>
        <end position="80"/>
    </location>
</feature>
<organism evidence="4 5">
    <name type="scientific">Coemansia brasiliensis</name>
    <dbReference type="NCBI Taxonomy" id="2650707"/>
    <lineage>
        <taxon>Eukaryota</taxon>
        <taxon>Fungi</taxon>
        <taxon>Fungi incertae sedis</taxon>
        <taxon>Zoopagomycota</taxon>
        <taxon>Kickxellomycotina</taxon>
        <taxon>Kickxellomycetes</taxon>
        <taxon>Kickxellales</taxon>
        <taxon>Kickxellaceae</taxon>
        <taxon>Coemansia</taxon>
    </lineage>
</organism>
<dbReference type="SUPFAM" id="SSF57850">
    <property type="entry name" value="RING/U-box"/>
    <property type="match status" value="1"/>
</dbReference>
<feature type="domain" description="RING-type" evidence="3">
    <location>
        <begin position="165"/>
        <end position="208"/>
    </location>
</feature>
<evidence type="ECO:0000256" key="1">
    <source>
        <dbReference type="PROSITE-ProRule" id="PRU00175"/>
    </source>
</evidence>
<keyword evidence="5" id="KW-1185">Reference proteome</keyword>
<keyword evidence="2" id="KW-0812">Transmembrane</keyword>
<dbReference type="PANTHER" id="PTHR22765:SF434">
    <property type="entry name" value="GB|AAD18119.1-RELATED"/>
    <property type="match status" value="1"/>
</dbReference>
<keyword evidence="1" id="KW-0863">Zinc-finger</keyword>
<dbReference type="InterPro" id="IPR013083">
    <property type="entry name" value="Znf_RING/FYVE/PHD"/>
</dbReference>
<sequence>MPRAGASAGSHASLLHRSASSALKLTANAVEYLQPINRLKMGSDSSWPMLGRWLVDGMYAVGIITLYLPSILATVACILLSKYSTGKRRISTSGCIYDQHRVSQMPPAHQNLASGTPSQQIRVLAADPAPARSTKPNILTAKDLDLVSRLIEPGSSATDSLMDRCPICLDCISSPDAAVRMLSCGHGFHANCIDTWLTMCCALCPLCKVNFGNNIHTAS</sequence>
<dbReference type="InterPro" id="IPR001841">
    <property type="entry name" value="Znf_RING"/>
</dbReference>
<evidence type="ECO:0000259" key="3">
    <source>
        <dbReference type="PROSITE" id="PS50089"/>
    </source>
</evidence>
<keyword evidence="1" id="KW-0479">Metal-binding</keyword>
<evidence type="ECO:0000256" key="2">
    <source>
        <dbReference type="SAM" id="Phobius"/>
    </source>
</evidence>
<dbReference type="EMBL" id="JANBUW010000241">
    <property type="protein sequence ID" value="KAJ2847924.1"/>
    <property type="molecule type" value="Genomic_DNA"/>
</dbReference>
<dbReference type="GO" id="GO:0008270">
    <property type="term" value="F:zinc ion binding"/>
    <property type="evidence" value="ECO:0007669"/>
    <property type="project" value="UniProtKB-KW"/>
</dbReference>
<dbReference type="OrthoDB" id="8062037at2759"/>
<comment type="caution">
    <text evidence="4">The sequence shown here is derived from an EMBL/GenBank/DDBJ whole genome shotgun (WGS) entry which is preliminary data.</text>
</comment>
<proteinExistence type="predicted"/>
<gene>
    <name evidence="4" type="ORF">IWW36_003599</name>
</gene>
<dbReference type="InterPro" id="IPR051826">
    <property type="entry name" value="E3_ubiquitin-ligase_domain"/>
</dbReference>
<dbReference type="Pfam" id="PF13639">
    <property type="entry name" value="zf-RING_2"/>
    <property type="match status" value="1"/>
</dbReference>
<dbReference type="PANTHER" id="PTHR22765">
    <property type="entry name" value="RING FINGER AND PROTEASE ASSOCIATED DOMAIN-CONTAINING"/>
    <property type="match status" value="1"/>
</dbReference>
<dbReference type="PROSITE" id="PS50089">
    <property type="entry name" value="ZF_RING_2"/>
    <property type="match status" value="1"/>
</dbReference>
<dbReference type="GO" id="GO:0006511">
    <property type="term" value="P:ubiquitin-dependent protein catabolic process"/>
    <property type="evidence" value="ECO:0007669"/>
    <property type="project" value="TreeGrafter"/>
</dbReference>
<keyword evidence="2" id="KW-1133">Transmembrane helix</keyword>
<reference evidence="4" key="1">
    <citation type="submission" date="2022-07" db="EMBL/GenBank/DDBJ databases">
        <title>Phylogenomic reconstructions and comparative analyses of Kickxellomycotina fungi.</title>
        <authorList>
            <person name="Reynolds N.K."/>
            <person name="Stajich J.E."/>
            <person name="Barry K."/>
            <person name="Grigoriev I.V."/>
            <person name="Crous P."/>
            <person name="Smith M.E."/>
        </authorList>
    </citation>
    <scope>NUCLEOTIDE SEQUENCE</scope>
    <source>
        <strain evidence="4">NRRL 1566</strain>
    </source>
</reference>
<keyword evidence="2" id="KW-0472">Membrane</keyword>
<evidence type="ECO:0000313" key="4">
    <source>
        <dbReference type="EMBL" id="KAJ2847924.1"/>
    </source>
</evidence>
<dbReference type="AlphaFoldDB" id="A0A9W8LYU4"/>
<dbReference type="GO" id="GO:0061630">
    <property type="term" value="F:ubiquitin protein ligase activity"/>
    <property type="evidence" value="ECO:0007669"/>
    <property type="project" value="TreeGrafter"/>
</dbReference>